<evidence type="ECO:0000313" key="1">
    <source>
        <dbReference type="EMBL" id="JAH16953.1"/>
    </source>
</evidence>
<reference evidence="1" key="2">
    <citation type="journal article" date="2015" name="Fish Shellfish Immunol.">
        <title>Early steps in the European eel (Anguilla anguilla)-Vibrio vulnificus interaction in the gills: Role of the RtxA13 toxin.</title>
        <authorList>
            <person name="Callol A."/>
            <person name="Pajuelo D."/>
            <person name="Ebbesson L."/>
            <person name="Teles M."/>
            <person name="MacKenzie S."/>
            <person name="Amaro C."/>
        </authorList>
    </citation>
    <scope>NUCLEOTIDE SEQUENCE</scope>
</reference>
<name>A0A0E9QLL5_ANGAN</name>
<accession>A0A0E9QLL5</accession>
<proteinExistence type="predicted"/>
<dbReference type="EMBL" id="GBXM01091624">
    <property type="protein sequence ID" value="JAH16953.1"/>
    <property type="molecule type" value="Transcribed_RNA"/>
</dbReference>
<organism evidence="1">
    <name type="scientific">Anguilla anguilla</name>
    <name type="common">European freshwater eel</name>
    <name type="synonym">Muraena anguilla</name>
    <dbReference type="NCBI Taxonomy" id="7936"/>
    <lineage>
        <taxon>Eukaryota</taxon>
        <taxon>Metazoa</taxon>
        <taxon>Chordata</taxon>
        <taxon>Craniata</taxon>
        <taxon>Vertebrata</taxon>
        <taxon>Euteleostomi</taxon>
        <taxon>Actinopterygii</taxon>
        <taxon>Neopterygii</taxon>
        <taxon>Teleostei</taxon>
        <taxon>Anguilliformes</taxon>
        <taxon>Anguillidae</taxon>
        <taxon>Anguilla</taxon>
    </lineage>
</organism>
<sequence>MMAANPNLTLNSCHS</sequence>
<protein>
    <submittedName>
        <fullName evidence="1">Uncharacterized protein</fullName>
    </submittedName>
</protein>
<reference evidence="1" key="1">
    <citation type="submission" date="2014-11" db="EMBL/GenBank/DDBJ databases">
        <authorList>
            <person name="Amaro Gonzalez C."/>
        </authorList>
    </citation>
    <scope>NUCLEOTIDE SEQUENCE</scope>
</reference>